<dbReference type="AlphaFoldDB" id="A0A4S4AZP0"/>
<accession>A0A4S4AZP0</accession>
<sequence>MKRGLLLFASLLALACSPPPGTPPIDDPALARQIAERWMADNIDELASYMAAELSTDFSALLRPVLAAAVKHGMHYSYHPSRLDERTWQVRVEAFNSFDLSPFGVSKDVSAKARFDLAIDAQSHAVRSYSFKPSDMGFTFTAR</sequence>
<dbReference type="PROSITE" id="PS51257">
    <property type="entry name" value="PROKAR_LIPOPROTEIN"/>
    <property type="match status" value="1"/>
</dbReference>
<comment type="caution">
    <text evidence="2">The sequence shown here is derived from an EMBL/GenBank/DDBJ whole genome shotgun (WGS) entry which is preliminary data.</text>
</comment>
<evidence type="ECO:0000313" key="2">
    <source>
        <dbReference type="EMBL" id="THF65631.1"/>
    </source>
</evidence>
<feature type="chain" id="PRO_5020554546" evidence="1">
    <location>
        <begin position="16"/>
        <end position="143"/>
    </location>
</feature>
<organism evidence="2 3">
    <name type="scientific">Pseudothauera nasutitermitis</name>
    <dbReference type="NCBI Taxonomy" id="2565930"/>
    <lineage>
        <taxon>Bacteria</taxon>
        <taxon>Pseudomonadati</taxon>
        <taxon>Pseudomonadota</taxon>
        <taxon>Betaproteobacteria</taxon>
        <taxon>Rhodocyclales</taxon>
        <taxon>Zoogloeaceae</taxon>
        <taxon>Pseudothauera</taxon>
    </lineage>
</organism>
<dbReference type="Proteomes" id="UP000308430">
    <property type="component" value="Unassembled WGS sequence"/>
</dbReference>
<name>A0A4S4AZP0_9RHOO</name>
<gene>
    <name evidence="2" type="ORF">E6C76_08660</name>
</gene>
<keyword evidence="3" id="KW-1185">Reference proteome</keyword>
<dbReference type="EMBL" id="SSOC01000003">
    <property type="protein sequence ID" value="THF65631.1"/>
    <property type="molecule type" value="Genomic_DNA"/>
</dbReference>
<evidence type="ECO:0000313" key="3">
    <source>
        <dbReference type="Proteomes" id="UP000308430"/>
    </source>
</evidence>
<feature type="signal peptide" evidence="1">
    <location>
        <begin position="1"/>
        <end position="15"/>
    </location>
</feature>
<protein>
    <submittedName>
        <fullName evidence="2">Uncharacterized protein</fullName>
    </submittedName>
</protein>
<evidence type="ECO:0000256" key="1">
    <source>
        <dbReference type="SAM" id="SignalP"/>
    </source>
</evidence>
<dbReference type="RefSeq" id="WP_136347837.1">
    <property type="nucleotide sequence ID" value="NZ_SSOC01000003.1"/>
</dbReference>
<keyword evidence="1" id="KW-0732">Signal</keyword>
<reference evidence="2 3" key="1">
    <citation type="submission" date="2019-04" db="EMBL/GenBank/DDBJ databases">
        <title>Azoarcus nasutitermitis sp. nov. isolated from termite nest.</title>
        <authorList>
            <person name="Lin S.-Y."/>
            <person name="Hameed A."/>
            <person name="Hsu Y.-H."/>
            <person name="Young C.-C."/>
        </authorList>
    </citation>
    <scope>NUCLEOTIDE SEQUENCE [LARGE SCALE GENOMIC DNA]</scope>
    <source>
        <strain evidence="2 3">CC-YHH838</strain>
    </source>
</reference>
<proteinExistence type="predicted"/>